<gene>
    <name evidence="1" type="ORF">E2I00_016901</name>
</gene>
<organism evidence="1 2">
    <name type="scientific">Balaenoptera physalus</name>
    <name type="common">Fin whale</name>
    <name type="synonym">Balaena physalus</name>
    <dbReference type="NCBI Taxonomy" id="9770"/>
    <lineage>
        <taxon>Eukaryota</taxon>
        <taxon>Metazoa</taxon>
        <taxon>Chordata</taxon>
        <taxon>Craniata</taxon>
        <taxon>Vertebrata</taxon>
        <taxon>Euteleostomi</taxon>
        <taxon>Mammalia</taxon>
        <taxon>Eutheria</taxon>
        <taxon>Laurasiatheria</taxon>
        <taxon>Artiodactyla</taxon>
        <taxon>Whippomorpha</taxon>
        <taxon>Cetacea</taxon>
        <taxon>Mysticeti</taxon>
        <taxon>Balaenopteridae</taxon>
        <taxon>Balaenoptera</taxon>
    </lineage>
</organism>
<name>A0A6A1QG81_BALPH</name>
<protein>
    <submittedName>
        <fullName evidence="1">Uncharacterized protein</fullName>
    </submittedName>
</protein>
<feature type="non-terminal residue" evidence="1">
    <location>
        <position position="1"/>
    </location>
</feature>
<keyword evidence="2" id="KW-1185">Reference proteome</keyword>
<proteinExistence type="predicted"/>
<accession>A0A6A1QG81</accession>
<reference evidence="1 2" key="1">
    <citation type="journal article" date="2019" name="PLoS ONE">
        <title>Genomic analyses reveal an absence of contemporary introgressive admixture between fin whales and blue whales, despite known hybrids.</title>
        <authorList>
            <person name="Westbury M.V."/>
            <person name="Petersen B."/>
            <person name="Lorenzen E.D."/>
        </authorList>
    </citation>
    <scope>NUCLEOTIDE SEQUENCE [LARGE SCALE GENOMIC DNA]</scope>
    <source>
        <strain evidence="1">FinWhale-01</strain>
    </source>
</reference>
<comment type="caution">
    <text evidence="1">The sequence shown here is derived from an EMBL/GenBank/DDBJ whole genome shotgun (WGS) entry which is preliminary data.</text>
</comment>
<sequence length="164" mass="17932">HHNLRGATTACINPLIYHHLHNTSSEAETQQPLLPHLTTLGSLTTVTPTSGDKKIIATKVLGKNYHNNENREKPMHVSKGKTNTTILTVKHLTQYSNIPKEGETASERSARKRIKKIMEITPSISSLLNTGTSTTSITNANTQKALSHKLGESKVADPPVKTKL</sequence>
<dbReference type="EMBL" id="SGJD01000168">
    <property type="protein sequence ID" value="KAB0406557.1"/>
    <property type="molecule type" value="Genomic_DNA"/>
</dbReference>
<dbReference type="Proteomes" id="UP000437017">
    <property type="component" value="Unassembled WGS sequence"/>
</dbReference>
<evidence type="ECO:0000313" key="2">
    <source>
        <dbReference type="Proteomes" id="UP000437017"/>
    </source>
</evidence>
<evidence type="ECO:0000313" key="1">
    <source>
        <dbReference type="EMBL" id="KAB0406557.1"/>
    </source>
</evidence>
<dbReference type="AlphaFoldDB" id="A0A6A1QG81"/>